<dbReference type="SUPFAM" id="SSF56104">
    <property type="entry name" value="SAICAR synthase-like"/>
    <property type="match status" value="1"/>
</dbReference>
<keyword evidence="7" id="KW-0658">Purine biosynthesis</keyword>
<dbReference type="EC" id="6.3.2.6" evidence="3"/>
<evidence type="ECO:0000256" key="9">
    <source>
        <dbReference type="ARBA" id="ARBA00030409"/>
    </source>
</evidence>
<evidence type="ECO:0000256" key="10">
    <source>
        <dbReference type="SAM" id="MobiDB-lite"/>
    </source>
</evidence>
<dbReference type="InterPro" id="IPR018236">
    <property type="entry name" value="SAICAR_synthetase_CS"/>
</dbReference>
<dbReference type="EMBL" id="JAPEVG010000384">
    <property type="protein sequence ID" value="KAJ8463572.1"/>
    <property type="molecule type" value="Genomic_DNA"/>
</dbReference>
<dbReference type="PANTHER" id="PTHR43700">
    <property type="entry name" value="PHOSPHORIBOSYLAMINOIMIDAZOLE-SUCCINOCARBOXAMIDE SYNTHASE"/>
    <property type="match status" value="1"/>
</dbReference>
<keyword evidence="8" id="KW-0067">ATP-binding</keyword>
<dbReference type="GO" id="GO:0005737">
    <property type="term" value="C:cytoplasm"/>
    <property type="evidence" value="ECO:0007669"/>
    <property type="project" value="TreeGrafter"/>
</dbReference>
<organism evidence="12 13">
    <name type="scientific">Trametes cubensis</name>
    <dbReference type="NCBI Taxonomy" id="1111947"/>
    <lineage>
        <taxon>Eukaryota</taxon>
        <taxon>Fungi</taxon>
        <taxon>Dikarya</taxon>
        <taxon>Basidiomycota</taxon>
        <taxon>Agaricomycotina</taxon>
        <taxon>Agaricomycetes</taxon>
        <taxon>Polyporales</taxon>
        <taxon>Polyporaceae</taxon>
        <taxon>Trametes</taxon>
    </lineage>
</organism>
<dbReference type="FunFam" id="3.30.470.20:FF:000015">
    <property type="entry name" value="Phosphoribosylaminoimidazole-succinocarboxamide synthase"/>
    <property type="match status" value="1"/>
</dbReference>
<dbReference type="PANTHER" id="PTHR43700:SF1">
    <property type="entry name" value="PHOSPHORIBOSYLAMINOIMIDAZOLE-SUCCINOCARBOXAMIDE SYNTHASE"/>
    <property type="match status" value="1"/>
</dbReference>
<dbReference type="PROSITE" id="PS01058">
    <property type="entry name" value="SAICAR_SYNTHETASE_2"/>
    <property type="match status" value="1"/>
</dbReference>
<evidence type="ECO:0000259" key="11">
    <source>
        <dbReference type="Pfam" id="PF01259"/>
    </source>
</evidence>
<dbReference type="Pfam" id="PF01259">
    <property type="entry name" value="SAICAR_synt"/>
    <property type="match status" value="1"/>
</dbReference>
<sequence length="347" mass="38472">MSSVALIDSNLHDLQLLNKGKVRDVYATSDPNLLLFVASDRISAYDVILRNGVPDKGKVLTKISLFWFDKLKHVIPTHFVTANVDEMPEEVRKYKDTLEGRAMLVKKAKVVPLEAIVRGYLAGSGWAEYMKSGTVHGIPLPAGMVESQKLPEPLFTPSTKAEQGQHDENISPEKAASIIGQELYSKVERAALQLYKEAADFALTKGLILADTKFEFGLIPGADGTEELILVDELLTPDSSRYWPAAEYSPGGSQPSFDKQYLRDWLTKVGFKKGLESGPEGKEGQGWVMDDSVVEGTPKQRIREDRNMEEQIRQKGCMSKESTTTTAVKMDSKNKNADGGTWRTKTM</sequence>
<dbReference type="GO" id="GO:0005524">
    <property type="term" value="F:ATP binding"/>
    <property type="evidence" value="ECO:0007669"/>
    <property type="project" value="UniProtKB-KW"/>
</dbReference>
<keyword evidence="6" id="KW-0547">Nucleotide-binding</keyword>
<dbReference type="HAMAP" id="MF_00137">
    <property type="entry name" value="SAICAR_synth"/>
    <property type="match status" value="1"/>
</dbReference>
<dbReference type="Gene3D" id="3.30.200.20">
    <property type="entry name" value="Phosphorylase Kinase, domain 1"/>
    <property type="match status" value="1"/>
</dbReference>
<proteinExistence type="inferred from homology"/>
<keyword evidence="5" id="KW-0436">Ligase</keyword>
<comment type="caution">
    <text evidence="12">The sequence shown here is derived from an EMBL/GenBank/DDBJ whole genome shotgun (WGS) entry which is preliminary data.</text>
</comment>
<accession>A0AAD7TL65</accession>
<dbReference type="Gene3D" id="3.30.470.20">
    <property type="entry name" value="ATP-grasp fold, B domain"/>
    <property type="match status" value="1"/>
</dbReference>
<evidence type="ECO:0000256" key="6">
    <source>
        <dbReference type="ARBA" id="ARBA00022741"/>
    </source>
</evidence>
<dbReference type="NCBIfam" id="NF010568">
    <property type="entry name" value="PRK13961.1"/>
    <property type="match status" value="1"/>
</dbReference>
<comment type="pathway">
    <text evidence="1">Purine metabolism; IMP biosynthesis via de novo pathway; 5-amino-1-(5-phospho-D-ribosyl)imidazole-4-carboxamide from 5-amino-1-(5-phospho-D-ribosyl)imidazole-4-carboxylate: step 1/2.</text>
</comment>
<evidence type="ECO:0000256" key="3">
    <source>
        <dbReference type="ARBA" id="ARBA00012217"/>
    </source>
</evidence>
<dbReference type="InterPro" id="IPR001636">
    <property type="entry name" value="SAICAR_synth"/>
</dbReference>
<reference evidence="12" key="1">
    <citation type="submission" date="2022-11" db="EMBL/GenBank/DDBJ databases">
        <title>Genome Sequence of Cubamyces cubensis.</title>
        <authorList>
            <person name="Buettner E."/>
        </authorList>
    </citation>
    <scope>NUCLEOTIDE SEQUENCE</scope>
    <source>
        <strain evidence="12">MPL-01</strain>
    </source>
</reference>
<dbReference type="GO" id="GO:0004639">
    <property type="term" value="F:phosphoribosylaminoimidazolesuccinocarboxamide synthase activity"/>
    <property type="evidence" value="ECO:0007669"/>
    <property type="project" value="UniProtKB-EC"/>
</dbReference>
<dbReference type="CDD" id="cd01414">
    <property type="entry name" value="SAICAR_synt_Sc"/>
    <property type="match status" value="1"/>
</dbReference>
<evidence type="ECO:0000313" key="12">
    <source>
        <dbReference type="EMBL" id="KAJ8463572.1"/>
    </source>
</evidence>
<gene>
    <name evidence="12" type="ORF">ONZ51_g10167</name>
</gene>
<feature type="region of interest" description="Disordered" evidence="10">
    <location>
        <begin position="309"/>
        <end position="347"/>
    </location>
</feature>
<evidence type="ECO:0000256" key="2">
    <source>
        <dbReference type="ARBA" id="ARBA00010190"/>
    </source>
</evidence>
<keyword evidence="13" id="KW-1185">Reference proteome</keyword>
<dbReference type="PROSITE" id="PS01057">
    <property type="entry name" value="SAICAR_SYNTHETASE_1"/>
    <property type="match status" value="1"/>
</dbReference>
<dbReference type="Proteomes" id="UP001215151">
    <property type="component" value="Unassembled WGS sequence"/>
</dbReference>
<dbReference type="NCBIfam" id="TIGR00081">
    <property type="entry name" value="purC"/>
    <property type="match status" value="1"/>
</dbReference>
<evidence type="ECO:0000256" key="7">
    <source>
        <dbReference type="ARBA" id="ARBA00022755"/>
    </source>
</evidence>
<dbReference type="AlphaFoldDB" id="A0AAD7TL65"/>
<evidence type="ECO:0000313" key="13">
    <source>
        <dbReference type="Proteomes" id="UP001215151"/>
    </source>
</evidence>
<protein>
    <recommendedName>
        <fullName evidence="4">Phosphoribosylaminoimidazole-succinocarboxamide synthase</fullName>
        <ecNumber evidence="3">6.3.2.6</ecNumber>
    </recommendedName>
    <alternativeName>
        <fullName evidence="9">SAICAR synthetase</fullName>
    </alternativeName>
</protein>
<dbReference type="InterPro" id="IPR028923">
    <property type="entry name" value="SAICAR_synt/ADE2_N"/>
</dbReference>
<feature type="domain" description="SAICAR synthetase/ADE2 N-terminal" evidence="11">
    <location>
        <begin position="17"/>
        <end position="269"/>
    </location>
</feature>
<comment type="similarity">
    <text evidence="2">Belongs to the SAICAR synthetase family.</text>
</comment>
<evidence type="ECO:0000256" key="4">
    <source>
        <dbReference type="ARBA" id="ARBA00016460"/>
    </source>
</evidence>
<name>A0AAD7TL65_9APHY</name>
<evidence type="ECO:0000256" key="8">
    <source>
        <dbReference type="ARBA" id="ARBA00022840"/>
    </source>
</evidence>
<dbReference type="GO" id="GO:0006189">
    <property type="term" value="P:'de novo' IMP biosynthetic process"/>
    <property type="evidence" value="ECO:0007669"/>
    <property type="project" value="TreeGrafter"/>
</dbReference>
<evidence type="ECO:0000256" key="5">
    <source>
        <dbReference type="ARBA" id="ARBA00022598"/>
    </source>
</evidence>
<evidence type="ECO:0000256" key="1">
    <source>
        <dbReference type="ARBA" id="ARBA00004672"/>
    </source>
</evidence>